<dbReference type="SUPFAM" id="SSF52317">
    <property type="entry name" value="Class I glutamine amidotransferase-like"/>
    <property type="match status" value="1"/>
</dbReference>
<proteinExistence type="predicted"/>
<evidence type="ECO:0000259" key="1">
    <source>
        <dbReference type="Pfam" id="PF00117"/>
    </source>
</evidence>
<sequence>MKRPGFGGGSDLTEEIRATDAGAVDAVIGAFAPAAHVIENHQDMITALPAGAVLLASSAACEVQAFRLGRHVRGLQFHPEAGAEDLLRWDEAALSAEGISRDSLVDAARAVEPDSAARCAALAAAFAAEVRAA</sequence>
<dbReference type="Proteomes" id="UP000671914">
    <property type="component" value="Chromosome"/>
</dbReference>
<dbReference type="InterPro" id="IPR017926">
    <property type="entry name" value="GATASE"/>
</dbReference>
<name>A0A975FQ04_9MICO</name>
<protein>
    <recommendedName>
        <fullName evidence="1">Glutamine amidotransferase domain-containing protein</fullName>
    </recommendedName>
</protein>
<dbReference type="PANTHER" id="PTHR42695:SF5">
    <property type="entry name" value="GLUTAMINE AMIDOTRANSFERASE YLR126C-RELATED"/>
    <property type="match status" value="1"/>
</dbReference>
<organism evidence="2 3">
    <name type="scientific">Agromyces archimandritae</name>
    <dbReference type="NCBI Taxonomy" id="2781962"/>
    <lineage>
        <taxon>Bacteria</taxon>
        <taxon>Bacillati</taxon>
        <taxon>Actinomycetota</taxon>
        <taxon>Actinomycetes</taxon>
        <taxon>Micrococcales</taxon>
        <taxon>Microbacteriaceae</taxon>
        <taxon>Agromyces</taxon>
    </lineage>
</organism>
<dbReference type="KEGG" id="aarc:G127AT_06855"/>
<feature type="domain" description="Glutamine amidotransferase" evidence="1">
    <location>
        <begin position="27"/>
        <end position="82"/>
    </location>
</feature>
<dbReference type="AlphaFoldDB" id="A0A975FQ04"/>
<dbReference type="PANTHER" id="PTHR42695">
    <property type="entry name" value="GLUTAMINE AMIDOTRANSFERASE YLR126C-RELATED"/>
    <property type="match status" value="1"/>
</dbReference>
<keyword evidence="3" id="KW-1185">Reference proteome</keyword>
<dbReference type="RefSeq" id="WP_210901332.1">
    <property type="nucleotide sequence ID" value="NZ_CP071696.1"/>
</dbReference>
<reference evidence="2" key="1">
    <citation type="submission" date="2021-03" db="EMBL/GenBank/DDBJ databases">
        <title>Agromyces archimandritus sp. nov., isolated from the cockroach Archimandrita tessellata.</title>
        <authorList>
            <person name="Guzman J."/>
            <person name="Ortuzar M."/>
            <person name="Poehlein A."/>
            <person name="Daniel R."/>
            <person name="Trujillo M."/>
            <person name="Vilcinskas A."/>
        </authorList>
    </citation>
    <scope>NUCLEOTIDE SEQUENCE</scope>
    <source>
        <strain evidence="2">G127AT</strain>
    </source>
</reference>
<dbReference type="Pfam" id="PF00117">
    <property type="entry name" value="GATase"/>
    <property type="match status" value="1"/>
</dbReference>
<dbReference type="GO" id="GO:0005829">
    <property type="term" value="C:cytosol"/>
    <property type="evidence" value="ECO:0007669"/>
    <property type="project" value="TreeGrafter"/>
</dbReference>
<dbReference type="EMBL" id="CP071696">
    <property type="protein sequence ID" value="QTX05907.1"/>
    <property type="molecule type" value="Genomic_DNA"/>
</dbReference>
<dbReference type="InterPro" id="IPR044992">
    <property type="entry name" value="ChyE-like"/>
</dbReference>
<dbReference type="InterPro" id="IPR029062">
    <property type="entry name" value="Class_I_gatase-like"/>
</dbReference>
<accession>A0A975FQ04</accession>
<dbReference type="Gene3D" id="3.40.50.880">
    <property type="match status" value="1"/>
</dbReference>
<evidence type="ECO:0000313" key="3">
    <source>
        <dbReference type="Proteomes" id="UP000671914"/>
    </source>
</evidence>
<gene>
    <name evidence="2" type="ORF">G127AT_06855</name>
</gene>
<evidence type="ECO:0000313" key="2">
    <source>
        <dbReference type="EMBL" id="QTX05907.1"/>
    </source>
</evidence>